<reference evidence="1" key="1">
    <citation type="journal article" date="2020" name="Fungal Divers.">
        <title>Resolving the Mortierellaceae phylogeny through synthesis of multi-gene phylogenetics and phylogenomics.</title>
        <authorList>
            <person name="Vandepol N."/>
            <person name="Liber J."/>
            <person name="Desiro A."/>
            <person name="Na H."/>
            <person name="Kennedy M."/>
            <person name="Barry K."/>
            <person name="Grigoriev I.V."/>
            <person name="Miller A.N."/>
            <person name="O'Donnell K."/>
            <person name="Stajich J.E."/>
            <person name="Bonito G."/>
        </authorList>
    </citation>
    <scope>NUCLEOTIDE SEQUENCE</scope>
    <source>
        <strain evidence="1">NRRL 2769</strain>
    </source>
</reference>
<keyword evidence="2" id="KW-1185">Reference proteome</keyword>
<protein>
    <submittedName>
        <fullName evidence="1">Uncharacterized protein</fullName>
    </submittedName>
</protein>
<dbReference type="Proteomes" id="UP000703661">
    <property type="component" value="Unassembled WGS sequence"/>
</dbReference>
<comment type="caution">
    <text evidence="1">The sequence shown here is derived from an EMBL/GenBank/DDBJ whole genome shotgun (WGS) entry which is preliminary data.</text>
</comment>
<accession>A0A9P6MF60</accession>
<gene>
    <name evidence="1" type="ORF">BGZ80_007368</name>
</gene>
<sequence length="201" mass="22516">MTPPSPAPAGIPPHQNAQLELLNTPLNMTTQLITTPVATEPSPPLEDVDMGEAGMIIWEQPQGRDTTVIRAEQMFNGSFVFIDVISLFGKVPPINRPHQLTYDLLRDIPYPPSFAPRKDFLTYEEAMCDRDISILPSDGIVMIDRHNSLTYRIKKPTVDLVSHNGYLYPRQEMRSGKAKGAQFSNPKFQSAPDMKDGCIYD</sequence>
<organism evidence="1 2">
    <name type="scientific">Entomortierella chlamydospora</name>
    <dbReference type="NCBI Taxonomy" id="101097"/>
    <lineage>
        <taxon>Eukaryota</taxon>
        <taxon>Fungi</taxon>
        <taxon>Fungi incertae sedis</taxon>
        <taxon>Mucoromycota</taxon>
        <taxon>Mortierellomycotina</taxon>
        <taxon>Mortierellomycetes</taxon>
        <taxon>Mortierellales</taxon>
        <taxon>Mortierellaceae</taxon>
        <taxon>Entomortierella</taxon>
    </lineage>
</organism>
<evidence type="ECO:0000313" key="1">
    <source>
        <dbReference type="EMBL" id="KAF9996010.1"/>
    </source>
</evidence>
<name>A0A9P6MF60_9FUNG</name>
<proteinExistence type="predicted"/>
<dbReference type="AlphaFoldDB" id="A0A9P6MF60"/>
<feature type="non-terminal residue" evidence="1">
    <location>
        <position position="201"/>
    </location>
</feature>
<evidence type="ECO:0000313" key="2">
    <source>
        <dbReference type="Proteomes" id="UP000703661"/>
    </source>
</evidence>
<dbReference type="EMBL" id="JAAAID010003754">
    <property type="protein sequence ID" value="KAF9996010.1"/>
    <property type="molecule type" value="Genomic_DNA"/>
</dbReference>